<keyword evidence="3" id="KW-0732">Signal</keyword>
<dbReference type="Pfam" id="PF00089">
    <property type="entry name" value="Trypsin"/>
    <property type="match status" value="1"/>
</dbReference>
<feature type="compositionally biased region" description="Polar residues" evidence="7">
    <location>
        <begin position="606"/>
        <end position="621"/>
    </location>
</feature>
<evidence type="ECO:0000259" key="8">
    <source>
        <dbReference type="PROSITE" id="PS50240"/>
    </source>
</evidence>
<reference evidence="14 15" key="1">
    <citation type="submission" date="2018-08" db="EMBL/GenBank/DDBJ databases">
        <title>Genomic investigation of the strawberry pathogen Phytophthora fragariae indicates pathogenicity is determined by transcriptional variation in three key races.</title>
        <authorList>
            <person name="Adams T.M."/>
            <person name="Armitage A.D."/>
            <person name="Sobczyk M.K."/>
            <person name="Bates H.J."/>
            <person name="Dunwell J.M."/>
            <person name="Nellist C.F."/>
            <person name="Harrison R.J."/>
        </authorList>
    </citation>
    <scope>NUCLEOTIDE SEQUENCE [LARGE SCALE GENOMIC DNA]</scope>
    <source>
        <strain evidence="13 15">BC-1</strain>
        <strain evidence="12 18">BC-23</strain>
        <strain evidence="11 14">NOV-27</strain>
        <strain evidence="10 16">NOV-71</strain>
        <strain evidence="9 17">SCRP245</strain>
    </source>
</reference>
<dbReference type="SUPFAM" id="SSF50494">
    <property type="entry name" value="Trypsin-like serine proteases"/>
    <property type="match status" value="1"/>
</dbReference>
<evidence type="ECO:0000313" key="12">
    <source>
        <dbReference type="EMBL" id="KAE9242108.1"/>
    </source>
</evidence>
<comment type="caution">
    <text evidence="11">The sequence shown here is derived from an EMBL/GenBank/DDBJ whole genome shotgun (WGS) entry which is preliminary data.</text>
</comment>
<dbReference type="AlphaFoldDB" id="A0A6A3YH34"/>
<feature type="compositionally biased region" description="Acidic residues" evidence="7">
    <location>
        <begin position="625"/>
        <end position="638"/>
    </location>
</feature>
<feature type="compositionally biased region" description="Pro residues" evidence="7">
    <location>
        <begin position="73"/>
        <end position="85"/>
    </location>
</feature>
<feature type="compositionally biased region" description="Basic and acidic residues" evidence="7">
    <location>
        <begin position="270"/>
        <end position="283"/>
    </location>
</feature>
<dbReference type="InterPro" id="IPR050430">
    <property type="entry name" value="Peptidase_S1"/>
</dbReference>
<evidence type="ECO:0000256" key="5">
    <source>
        <dbReference type="ARBA" id="ARBA00023157"/>
    </source>
</evidence>
<dbReference type="Proteomes" id="UP000433483">
    <property type="component" value="Unassembled WGS sequence"/>
</dbReference>
<evidence type="ECO:0000256" key="6">
    <source>
        <dbReference type="ARBA" id="ARBA00023180"/>
    </source>
</evidence>
<evidence type="ECO:0000313" key="14">
    <source>
        <dbReference type="Proteomes" id="UP000433483"/>
    </source>
</evidence>
<dbReference type="PANTHER" id="PTHR24276">
    <property type="entry name" value="POLYSERASE-RELATED"/>
    <property type="match status" value="1"/>
</dbReference>
<evidence type="ECO:0000256" key="7">
    <source>
        <dbReference type="SAM" id="MobiDB-lite"/>
    </source>
</evidence>
<evidence type="ECO:0000313" key="17">
    <source>
        <dbReference type="Proteomes" id="UP000460718"/>
    </source>
</evidence>
<dbReference type="EMBL" id="QXGC01000277">
    <property type="protein sequence ID" value="KAE9242108.1"/>
    <property type="molecule type" value="Genomic_DNA"/>
</dbReference>
<feature type="region of interest" description="Disordered" evidence="7">
    <location>
        <begin position="548"/>
        <end position="638"/>
    </location>
</feature>
<feature type="region of interest" description="Disordered" evidence="7">
    <location>
        <begin position="387"/>
        <end position="512"/>
    </location>
</feature>
<evidence type="ECO:0000256" key="1">
    <source>
        <dbReference type="ARBA" id="ARBA00004613"/>
    </source>
</evidence>
<feature type="compositionally biased region" description="Basic and acidic residues" evidence="7">
    <location>
        <begin position="399"/>
        <end position="410"/>
    </location>
</feature>
<dbReference type="GO" id="GO:0005576">
    <property type="term" value="C:extracellular region"/>
    <property type="evidence" value="ECO:0007669"/>
    <property type="project" value="UniProtKB-SubCell"/>
</dbReference>
<evidence type="ECO:0000313" key="9">
    <source>
        <dbReference type="EMBL" id="KAE9017093.1"/>
    </source>
</evidence>
<proteinExistence type="predicted"/>
<dbReference type="EMBL" id="QXGB01000341">
    <property type="protein sequence ID" value="KAE9218641.1"/>
    <property type="molecule type" value="Genomic_DNA"/>
</dbReference>
<dbReference type="Gene3D" id="2.40.10.10">
    <property type="entry name" value="Trypsin-like serine proteases"/>
    <property type="match status" value="1"/>
</dbReference>
<feature type="compositionally biased region" description="Low complexity" evidence="7">
    <location>
        <begin position="387"/>
        <end position="398"/>
    </location>
</feature>
<evidence type="ECO:0000313" key="15">
    <source>
        <dbReference type="Proteomes" id="UP000440367"/>
    </source>
</evidence>
<feature type="compositionally biased region" description="Basic and acidic residues" evidence="7">
    <location>
        <begin position="160"/>
        <end position="170"/>
    </location>
</feature>
<keyword evidence="14" id="KW-1185">Reference proteome</keyword>
<evidence type="ECO:0000313" key="10">
    <source>
        <dbReference type="EMBL" id="KAE9123539.1"/>
    </source>
</evidence>
<comment type="subcellular location">
    <subcellularLocation>
        <location evidence="1">Secreted</location>
    </subcellularLocation>
</comment>
<feature type="region of interest" description="Disordered" evidence="7">
    <location>
        <begin position="129"/>
        <end position="186"/>
    </location>
</feature>
<accession>A0A6A3YH34</accession>
<feature type="compositionally biased region" description="Polar residues" evidence="7">
    <location>
        <begin position="445"/>
        <end position="457"/>
    </location>
</feature>
<protein>
    <recommendedName>
        <fullName evidence="8">Peptidase S1 domain-containing protein</fullName>
    </recommendedName>
</protein>
<dbReference type="OrthoDB" id="129919at2759"/>
<dbReference type="PANTHER" id="PTHR24276:SF98">
    <property type="entry name" value="FI18310P1-RELATED"/>
    <property type="match status" value="1"/>
</dbReference>
<keyword evidence="5" id="KW-1015">Disulfide bond</keyword>
<dbReference type="EMBL" id="QXGD01000194">
    <property type="protein sequence ID" value="KAE9248422.1"/>
    <property type="molecule type" value="Genomic_DNA"/>
</dbReference>
<keyword evidence="6" id="KW-0325">Glycoprotein</keyword>
<evidence type="ECO:0000256" key="3">
    <source>
        <dbReference type="ARBA" id="ARBA00022729"/>
    </source>
</evidence>
<feature type="domain" description="Peptidase S1" evidence="8">
    <location>
        <begin position="1"/>
        <end position="64"/>
    </location>
</feature>
<feature type="compositionally biased region" description="Polar residues" evidence="7">
    <location>
        <begin position="564"/>
        <end position="599"/>
    </location>
</feature>
<sequence length="664" mass="71552">MCSRPVGNESSCTGDYGGPLIVERPEGDVLVGTVSWGDDCRKSGYPSYYSRIPVGRDWIESIVRAKSMAEDASPPPPPPLSPPTSPALEATTIGKYIARFRHEKPQPREARAAAQRSDFWWTKSPRYARSPPRSPSTWALSGVFSFPQEEEEEDDEINEEMTKERDEKDFNIPQEEDGDSSVDSVESKLRRRLGVWGGDSSREGDVVASSKSVEVLQSWGLLEWSSVDLEEEAEEAEGGEDPEQVIERVRRRLGWAVEGAPPSTSGLKPIEFRLSIEKREQPRGRKPPLSPGLSRRGDHPLESLAVGSTLSWGSTEREREFEEETKSSSVASAGGASGCGVDESPVGRSEGGLDGSCGRAMSSAEGGDAKSFHTGISSLDLADKGLRSSGLSVGSSFSQEHEPVEGRCEPADDSGAISINDHAPTPRSDELSFSENCETKEERTQSQAKAQELSLSDQVPELPLLQTASPARPESALDPGSPSTGENLSGRSHDSSASSRGQGKLIPTETTKTLDSLVSLVVHSWEHDIFSDPSSELLGTAAVDGKHEDDIASVKMPNDKPLSVASTPTQPSENQSDHPQGSSEATDPNASIQDSSTVASADEIYQATSSLDNVKVQSDGVTQLELDDDDEGDCEVPGEEDDQIVQMLLERIALLEEALRQMDS</sequence>
<feature type="compositionally biased region" description="Basic and acidic residues" evidence="7">
    <location>
        <begin position="315"/>
        <end position="326"/>
    </location>
</feature>
<organism evidence="11 14">
    <name type="scientific">Phytophthora fragariae</name>
    <dbReference type="NCBI Taxonomy" id="53985"/>
    <lineage>
        <taxon>Eukaryota</taxon>
        <taxon>Sar</taxon>
        <taxon>Stramenopiles</taxon>
        <taxon>Oomycota</taxon>
        <taxon>Peronosporomycetes</taxon>
        <taxon>Peronosporales</taxon>
        <taxon>Peronosporaceae</taxon>
        <taxon>Phytophthora</taxon>
    </lineage>
</organism>
<dbReference type="Proteomes" id="UP000460718">
    <property type="component" value="Unassembled WGS sequence"/>
</dbReference>
<feature type="compositionally biased region" description="Acidic residues" evidence="7">
    <location>
        <begin position="148"/>
        <end position="159"/>
    </location>
</feature>
<evidence type="ECO:0000313" key="13">
    <source>
        <dbReference type="EMBL" id="KAE9248422.1"/>
    </source>
</evidence>
<dbReference type="Proteomes" id="UP000441208">
    <property type="component" value="Unassembled WGS sequence"/>
</dbReference>
<dbReference type="GO" id="GO:0004252">
    <property type="term" value="F:serine-type endopeptidase activity"/>
    <property type="evidence" value="ECO:0007669"/>
    <property type="project" value="InterPro"/>
</dbReference>
<dbReference type="InterPro" id="IPR043504">
    <property type="entry name" value="Peptidase_S1_PA_chymotrypsin"/>
</dbReference>
<dbReference type="InterPro" id="IPR001254">
    <property type="entry name" value="Trypsin_dom"/>
</dbReference>
<dbReference type="GO" id="GO:0006508">
    <property type="term" value="P:proteolysis"/>
    <property type="evidence" value="ECO:0007669"/>
    <property type="project" value="InterPro"/>
</dbReference>
<feature type="region of interest" description="Disordered" evidence="7">
    <location>
        <begin position="256"/>
        <end position="374"/>
    </location>
</feature>
<dbReference type="Proteomes" id="UP000440367">
    <property type="component" value="Unassembled WGS sequence"/>
</dbReference>
<evidence type="ECO:0000313" key="18">
    <source>
        <dbReference type="Proteomes" id="UP000476176"/>
    </source>
</evidence>
<dbReference type="Proteomes" id="UP000476176">
    <property type="component" value="Unassembled WGS sequence"/>
</dbReference>
<evidence type="ECO:0000256" key="2">
    <source>
        <dbReference type="ARBA" id="ARBA00022525"/>
    </source>
</evidence>
<dbReference type="PROSITE" id="PS50240">
    <property type="entry name" value="TRYPSIN_DOM"/>
    <property type="match status" value="1"/>
</dbReference>
<evidence type="ECO:0000313" key="16">
    <source>
        <dbReference type="Proteomes" id="UP000441208"/>
    </source>
</evidence>
<name>A0A6A3YH34_9STRA</name>
<dbReference type="EMBL" id="QXFW01000295">
    <property type="protein sequence ID" value="KAE9017093.1"/>
    <property type="molecule type" value="Genomic_DNA"/>
</dbReference>
<dbReference type="InterPro" id="IPR009003">
    <property type="entry name" value="Peptidase_S1_PA"/>
</dbReference>
<keyword evidence="2" id="KW-0964">Secreted</keyword>
<gene>
    <name evidence="13" type="ORF">PF002_g5795</name>
    <name evidence="12" type="ORF">PF004_g6747</name>
    <name evidence="11" type="ORF">PF005_g8174</name>
    <name evidence="10" type="ORF">PF007_g7021</name>
    <name evidence="9" type="ORF">PF011_g6844</name>
</gene>
<keyword evidence="4" id="KW-0843">Virulence</keyword>
<dbReference type="EMBL" id="QXFZ01000274">
    <property type="protein sequence ID" value="KAE9123539.1"/>
    <property type="molecule type" value="Genomic_DNA"/>
</dbReference>
<feature type="region of interest" description="Disordered" evidence="7">
    <location>
        <begin position="67"/>
        <end position="88"/>
    </location>
</feature>
<evidence type="ECO:0000313" key="11">
    <source>
        <dbReference type="EMBL" id="KAE9218641.1"/>
    </source>
</evidence>
<evidence type="ECO:0000256" key="4">
    <source>
        <dbReference type="ARBA" id="ARBA00023026"/>
    </source>
</evidence>